<sequence length="267" mass="30068">MSEPLSICEAALRVLGTASARDKATVAREIARVWKDGGYTSRDQASPEERPARPDKPELLLPKDMPKRGKGGSVENRIALMHAIAHIELNAIDLAWDIVARFGHDMPDEFIDDWVEVGDDEARHFMLIEQRLEELGSHYGDLPAHDGLWQAAFDTRHDLAARLAIVPMVLEARGLDVTPGMIRRMENFGDSKSVAALQVIYDEEISHVAKGQKWFAWLCDKYGWDSKEKYQQLVRHYFSGRLKPPFNIPARDAAGLDESYYLPLSGS</sequence>
<accession>A0A501PSN8</accession>
<organism evidence="2 3">
    <name type="scientific">Emcibacter nanhaiensis</name>
    <dbReference type="NCBI Taxonomy" id="1505037"/>
    <lineage>
        <taxon>Bacteria</taxon>
        <taxon>Pseudomonadati</taxon>
        <taxon>Pseudomonadota</taxon>
        <taxon>Alphaproteobacteria</taxon>
        <taxon>Emcibacterales</taxon>
        <taxon>Emcibacteraceae</taxon>
        <taxon>Emcibacter</taxon>
    </lineage>
</organism>
<name>A0A501PSN8_9PROT</name>
<evidence type="ECO:0000256" key="1">
    <source>
        <dbReference type="SAM" id="MobiDB-lite"/>
    </source>
</evidence>
<dbReference type="InterPro" id="IPR009078">
    <property type="entry name" value="Ferritin-like_SF"/>
</dbReference>
<evidence type="ECO:0000313" key="3">
    <source>
        <dbReference type="Proteomes" id="UP000319148"/>
    </source>
</evidence>
<dbReference type="PIRSF" id="PIRSF012318">
    <property type="entry name" value="UCP012318"/>
    <property type="match status" value="1"/>
</dbReference>
<feature type="compositionally biased region" description="Basic and acidic residues" evidence="1">
    <location>
        <begin position="45"/>
        <end position="58"/>
    </location>
</feature>
<proteinExistence type="predicted"/>
<keyword evidence="3" id="KW-1185">Reference proteome</keyword>
<dbReference type="RefSeq" id="WP_139938224.1">
    <property type="nucleotide sequence ID" value="NZ_JBHSYP010000022.1"/>
</dbReference>
<dbReference type="Pfam" id="PF04305">
    <property type="entry name" value="DUF455"/>
    <property type="match status" value="1"/>
</dbReference>
<gene>
    <name evidence="2" type="ORF">FIV46_02525</name>
</gene>
<dbReference type="OrthoDB" id="9778629at2"/>
<dbReference type="InterPro" id="IPR007402">
    <property type="entry name" value="DUF455"/>
</dbReference>
<dbReference type="Proteomes" id="UP000319148">
    <property type="component" value="Unassembled WGS sequence"/>
</dbReference>
<comment type="caution">
    <text evidence="2">The sequence shown here is derived from an EMBL/GenBank/DDBJ whole genome shotgun (WGS) entry which is preliminary data.</text>
</comment>
<dbReference type="CDD" id="cd00657">
    <property type="entry name" value="Ferritin_like"/>
    <property type="match status" value="1"/>
</dbReference>
<dbReference type="AlphaFoldDB" id="A0A501PSN8"/>
<dbReference type="SUPFAM" id="SSF47240">
    <property type="entry name" value="Ferritin-like"/>
    <property type="match status" value="1"/>
</dbReference>
<evidence type="ECO:0000313" key="2">
    <source>
        <dbReference type="EMBL" id="TPD62974.1"/>
    </source>
</evidence>
<dbReference type="EMBL" id="VFIY01000004">
    <property type="protein sequence ID" value="TPD62974.1"/>
    <property type="molecule type" value="Genomic_DNA"/>
</dbReference>
<protein>
    <submittedName>
        <fullName evidence="2">Ferritin-like domain-containing protein</fullName>
    </submittedName>
</protein>
<dbReference type="InterPro" id="IPR011197">
    <property type="entry name" value="UCP012318"/>
</dbReference>
<reference evidence="3" key="1">
    <citation type="submission" date="2019-06" db="EMBL/GenBank/DDBJ databases">
        <title>The complete genome of Emcibacter congregatus ZYLT.</title>
        <authorList>
            <person name="Zhao Z."/>
        </authorList>
    </citation>
    <scope>NUCLEOTIDE SEQUENCE [LARGE SCALE GENOMIC DNA]</scope>
    <source>
        <strain evidence="3">MCCC 1A06723</strain>
    </source>
</reference>
<feature type="region of interest" description="Disordered" evidence="1">
    <location>
        <begin position="38"/>
        <end position="69"/>
    </location>
</feature>
<dbReference type="PANTHER" id="PTHR42782:SF2">
    <property type="entry name" value="3-OXOACYL-[ACYL-CARRIER-PROTEIN] SYNTHASE-LIKE PROTEIN"/>
    <property type="match status" value="1"/>
</dbReference>
<dbReference type="PANTHER" id="PTHR42782">
    <property type="entry name" value="SI:CH73-314G15.3"/>
    <property type="match status" value="1"/>
</dbReference>